<sequence length="180" mass="19758">MARLSHSLLGAVNVVTLLLSLPVVCIGVYFRMRAVTDCDRALQFPVIALGCAALLLSIVGLVGSCGRRSFTRPFLWAYVAAMFLLTVAAFALTVFAFVVTTNRGGGGFGGEYRLDDFSGWLQARVAQPDTWRRIESCLAEARVCGGRFEGSDVGPLAVDFYRRHLSPIQVQYTRTFFFSD</sequence>
<feature type="transmembrane region" description="Helical" evidence="6">
    <location>
        <begin position="42"/>
        <end position="63"/>
    </location>
</feature>
<reference evidence="7" key="2">
    <citation type="submission" date="2021-12" db="EMBL/GenBank/DDBJ databases">
        <title>Resequencing data analysis of finger millet.</title>
        <authorList>
            <person name="Hatakeyama M."/>
            <person name="Aluri S."/>
            <person name="Balachadran M.T."/>
            <person name="Sivarajan S.R."/>
            <person name="Poveda L."/>
            <person name="Shimizu-Inatsugi R."/>
            <person name="Schlapbach R."/>
            <person name="Sreeman S.M."/>
            <person name="Shimizu K.K."/>
        </authorList>
    </citation>
    <scope>NUCLEOTIDE SEQUENCE</scope>
</reference>
<reference evidence="7" key="1">
    <citation type="journal article" date="2018" name="DNA Res.">
        <title>Multiple hybrid de novo genome assembly of finger millet, an orphan allotetraploid crop.</title>
        <authorList>
            <person name="Hatakeyama M."/>
            <person name="Aluri S."/>
            <person name="Balachadran M.T."/>
            <person name="Sivarajan S.R."/>
            <person name="Patrignani A."/>
            <person name="Gruter S."/>
            <person name="Poveda L."/>
            <person name="Shimizu-Inatsugi R."/>
            <person name="Baeten J."/>
            <person name="Francoijs K.J."/>
            <person name="Nataraja K.N."/>
            <person name="Reddy Y.A.N."/>
            <person name="Phadnis S."/>
            <person name="Ravikumar R.L."/>
            <person name="Schlapbach R."/>
            <person name="Sreeman S.M."/>
            <person name="Shimizu K.K."/>
        </authorList>
    </citation>
    <scope>NUCLEOTIDE SEQUENCE</scope>
</reference>
<dbReference type="GO" id="GO:0009734">
    <property type="term" value="P:auxin-activated signaling pathway"/>
    <property type="evidence" value="ECO:0007669"/>
    <property type="project" value="InterPro"/>
</dbReference>
<dbReference type="PANTHER" id="PTHR32191">
    <property type="entry name" value="TETRASPANIN-8-RELATED"/>
    <property type="match status" value="1"/>
</dbReference>
<dbReference type="Proteomes" id="UP001054889">
    <property type="component" value="Unassembled WGS sequence"/>
</dbReference>
<evidence type="ECO:0000256" key="3">
    <source>
        <dbReference type="ARBA" id="ARBA00022692"/>
    </source>
</evidence>
<evidence type="ECO:0000256" key="1">
    <source>
        <dbReference type="ARBA" id="ARBA00004141"/>
    </source>
</evidence>
<dbReference type="AlphaFoldDB" id="A0AAV5CQC5"/>
<comment type="caution">
    <text evidence="7">The sequence shown here is derived from an EMBL/GenBank/DDBJ whole genome shotgun (WGS) entry which is preliminary data.</text>
</comment>
<keyword evidence="5 6" id="KW-0472">Membrane</keyword>
<proteinExistence type="inferred from homology"/>
<dbReference type="GO" id="GO:0016020">
    <property type="term" value="C:membrane"/>
    <property type="evidence" value="ECO:0007669"/>
    <property type="project" value="UniProtKB-SubCell"/>
</dbReference>
<protein>
    <submittedName>
        <fullName evidence="7">Uncharacterized protein</fullName>
    </submittedName>
</protein>
<evidence type="ECO:0000256" key="6">
    <source>
        <dbReference type="SAM" id="Phobius"/>
    </source>
</evidence>
<feature type="transmembrane region" description="Helical" evidence="6">
    <location>
        <begin position="75"/>
        <end position="99"/>
    </location>
</feature>
<organism evidence="7 8">
    <name type="scientific">Eleusine coracana subsp. coracana</name>
    <dbReference type="NCBI Taxonomy" id="191504"/>
    <lineage>
        <taxon>Eukaryota</taxon>
        <taxon>Viridiplantae</taxon>
        <taxon>Streptophyta</taxon>
        <taxon>Embryophyta</taxon>
        <taxon>Tracheophyta</taxon>
        <taxon>Spermatophyta</taxon>
        <taxon>Magnoliopsida</taxon>
        <taxon>Liliopsida</taxon>
        <taxon>Poales</taxon>
        <taxon>Poaceae</taxon>
        <taxon>PACMAD clade</taxon>
        <taxon>Chloridoideae</taxon>
        <taxon>Cynodonteae</taxon>
        <taxon>Eleusininae</taxon>
        <taxon>Eleusine</taxon>
    </lineage>
</organism>
<comment type="subcellular location">
    <subcellularLocation>
        <location evidence="1">Membrane</location>
        <topology evidence="1">Multi-pass membrane protein</topology>
    </subcellularLocation>
</comment>
<evidence type="ECO:0000256" key="2">
    <source>
        <dbReference type="ARBA" id="ARBA00006840"/>
    </source>
</evidence>
<evidence type="ECO:0000256" key="5">
    <source>
        <dbReference type="ARBA" id="ARBA00023136"/>
    </source>
</evidence>
<evidence type="ECO:0000313" key="7">
    <source>
        <dbReference type="EMBL" id="GJN00055.1"/>
    </source>
</evidence>
<gene>
    <name evidence="7" type="primary">ga17208</name>
    <name evidence="7" type="ORF">PR202_ga17208</name>
</gene>
<accession>A0AAV5CQC5</accession>
<feature type="transmembrane region" description="Helical" evidence="6">
    <location>
        <begin position="6"/>
        <end position="30"/>
    </location>
</feature>
<keyword evidence="4 6" id="KW-1133">Transmembrane helix</keyword>
<dbReference type="InterPro" id="IPR044991">
    <property type="entry name" value="TET_plant"/>
</dbReference>
<dbReference type="InterPro" id="IPR018499">
    <property type="entry name" value="Tetraspanin/Peripherin"/>
</dbReference>
<evidence type="ECO:0000256" key="4">
    <source>
        <dbReference type="ARBA" id="ARBA00022989"/>
    </source>
</evidence>
<name>A0AAV5CQC5_ELECO</name>
<evidence type="ECO:0000313" key="8">
    <source>
        <dbReference type="Proteomes" id="UP001054889"/>
    </source>
</evidence>
<comment type="similarity">
    <text evidence="2">Belongs to the tetraspanin (TM4SF) family.</text>
</comment>
<keyword evidence="8" id="KW-1185">Reference proteome</keyword>
<dbReference type="EMBL" id="BQKI01000008">
    <property type="protein sequence ID" value="GJN00055.1"/>
    <property type="molecule type" value="Genomic_DNA"/>
</dbReference>
<dbReference type="Pfam" id="PF00335">
    <property type="entry name" value="Tetraspanin"/>
    <property type="match status" value="1"/>
</dbReference>
<keyword evidence="3 6" id="KW-0812">Transmembrane</keyword>